<dbReference type="AlphaFoldDB" id="A0A177ZQ95"/>
<dbReference type="OrthoDB" id="9798476at2"/>
<dbReference type="STRING" id="217031.ABB05_13260"/>
<evidence type="ECO:0000313" key="2">
    <source>
        <dbReference type="EMBL" id="OAK70137.1"/>
    </source>
</evidence>
<accession>A0A177ZQ95</accession>
<sequence length="125" mass="14723">MDRFSHMTEEKIRKAYEEGAFDHLPGAGKPLPPDPLKGIPDDLKMAYRMMKNAGFSPDEMDVKKEIMSIEDLIRHSENKMEKEDLGNQLNQKLLEYNRLMSKKRKKTNSSVFRKYQDQIEDKFLK</sequence>
<proteinExistence type="predicted"/>
<dbReference type="EMBL" id="LDJR01000052">
    <property type="protein sequence ID" value="OAK70137.1"/>
    <property type="molecule type" value="Genomic_DNA"/>
</dbReference>
<dbReference type="PANTHER" id="PTHR39158:SF1">
    <property type="entry name" value="DNAJ HOMOLOG SUBFAMILY C MEMBER 28"/>
    <property type="match status" value="1"/>
</dbReference>
<evidence type="ECO:0000259" key="1">
    <source>
        <dbReference type="Pfam" id="PF09350"/>
    </source>
</evidence>
<comment type="caution">
    <text evidence="2">The sequence shown here is derived from an EMBL/GenBank/DDBJ whole genome shotgun (WGS) entry which is preliminary data.</text>
</comment>
<dbReference type="Pfam" id="PF09350">
    <property type="entry name" value="DJC28_CD"/>
    <property type="match status" value="1"/>
</dbReference>
<name>A0A177ZQ95_9BACI</name>
<organism evidence="2 3">
    <name type="scientific">Lederbergia galactosidilytica</name>
    <dbReference type="NCBI Taxonomy" id="217031"/>
    <lineage>
        <taxon>Bacteria</taxon>
        <taxon>Bacillati</taxon>
        <taxon>Bacillota</taxon>
        <taxon>Bacilli</taxon>
        <taxon>Bacillales</taxon>
        <taxon>Bacillaceae</taxon>
        <taxon>Lederbergia</taxon>
    </lineage>
</organism>
<reference evidence="2 3" key="1">
    <citation type="submission" date="2015-05" db="EMBL/GenBank/DDBJ databases">
        <title>Comparison of genome.</title>
        <authorList>
            <person name="Zheng Z."/>
            <person name="Sun M."/>
        </authorList>
    </citation>
    <scope>NUCLEOTIDE SEQUENCE [LARGE SCALE GENOMIC DNA]</scope>
    <source>
        <strain evidence="2 3">G25-74</strain>
    </source>
</reference>
<dbReference type="PANTHER" id="PTHR39158">
    <property type="entry name" value="OS08G0560600 PROTEIN"/>
    <property type="match status" value="1"/>
</dbReference>
<feature type="domain" description="DnaJ homologue subfamily C member 28 conserved" evidence="1">
    <location>
        <begin position="8"/>
        <end position="74"/>
    </location>
</feature>
<keyword evidence="3" id="KW-1185">Reference proteome</keyword>
<dbReference type="Proteomes" id="UP000077881">
    <property type="component" value="Unassembled WGS sequence"/>
</dbReference>
<dbReference type="RefSeq" id="WP_057987476.1">
    <property type="nucleotide sequence ID" value="NZ_LDJR01000052.1"/>
</dbReference>
<gene>
    <name evidence="2" type="ORF">ABB05_13260</name>
</gene>
<dbReference type="InterPro" id="IPR018961">
    <property type="entry name" value="DnaJ_homolog_subfam-C_membr-28"/>
</dbReference>
<dbReference type="PATRIC" id="fig|217031.6.peg.2860"/>
<evidence type="ECO:0000313" key="3">
    <source>
        <dbReference type="Proteomes" id="UP000077881"/>
    </source>
</evidence>
<protein>
    <recommendedName>
        <fullName evidence="1">DnaJ homologue subfamily C member 28 conserved domain-containing protein</fullName>
    </recommendedName>
</protein>
<dbReference type="InterPro" id="IPR052573">
    <property type="entry name" value="DnaJ_C_subfamily_28"/>
</dbReference>